<dbReference type="GeneTree" id="ENSGT01030000234856"/>
<protein>
    <submittedName>
        <fullName evidence="1">Uncharacterized protein</fullName>
    </submittedName>
</protein>
<reference evidence="1" key="1">
    <citation type="submission" date="2025-08" db="UniProtKB">
        <authorList>
            <consortium name="Ensembl"/>
        </authorList>
    </citation>
    <scope>IDENTIFICATION</scope>
</reference>
<dbReference type="AlphaFoldDB" id="A0A8C3P7F4"/>
<evidence type="ECO:0000313" key="1">
    <source>
        <dbReference type="Ensembl" id="ENSCPBP00000021289.1"/>
    </source>
</evidence>
<dbReference type="Ensembl" id="ENSCPBT00000025045.1">
    <property type="protein sequence ID" value="ENSCPBP00000021289.1"/>
    <property type="gene ID" value="ENSCPBG00000015293.1"/>
</dbReference>
<proteinExistence type="predicted"/>
<evidence type="ECO:0000313" key="2">
    <source>
        <dbReference type="Proteomes" id="UP000694380"/>
    </source>
</evidence>
<keyword evidence="2" id="KW-1185">Reference proteome</keyword>
<name>A0A8C3P7F4_CHRPI</name>
<accession>A0A8C3P7F4</accession>
<organism evidence="1 2">
    <name type="scientific">Chrysemys picta bellii</name>
    <name type="common">Western painted turtle</name>
    <name type="synonym">Emys bellii</name>
    <dbReference type="NCBI Taxonomy" id="8478"/>
    <lineage>
        <taxon>Eukaryota</taxon>
        <taxon>Metazoa</taxon>
        <taxon>Chordata</taxon>
        <taxon>Craniata</taxon>
        <taxon>Vertebrata</taxon>
        <taxon>Euteleostomi</taxon>
        <taxon>Archelosauria</taxon>
        <taxon>Testudinata</taxon>
        <taxon>Testudines</taxon>
        <taxon>Cryptodira</taxon>
        <taxon>Durocryptodira</taxon>
        <taxon>Testudinoidea</taxon>
        <taxon>Emydidae</taxon>
        <taxon>Chrysemys</taxon>
    </lineage>
</organism>
<dbReference type="Proteomes" id="UP000694380">
    <property type="component" value="Unplaced"/>
</dbReference>
<reference evidence="1" key="2">
    <citation type="submission" date="2025-09" db="UniProtKB">
        <authorList>
            <consortium name="Ensembl"/>
        </authorList>
    </citation>
    <scope>IDENTIFICATION</scope>
</reference>
<sequence>DPTAFQILKGPSASLSPLAALLGVRPNSVHRPTDMSRELSTVTTAARAKPHFDFTMSIFPARENTRLTKRLSLAPEAHLRMSPIGYSSAAGAVLRATRKRQGGRKQHG</sequence>